<evidence type="ECO:0000259" key="5">
    <source>
        <dbReference type="PROSITE" id="PS50931"/>
    </source>
</evidence>
<dbReference type="InterPro" id="IPR037410">
    <property type="entry name" value="BudR_PBP2"/>
</dbReference>
<evidence type="ECO:0000313" key="6">
    <source>
        <dbReference type="EMBL" id="PZP32959.1"/>
    </source>
</evidence>
<organism evidence="6 7">
    <name type="scientific">Roseateles depolymerans</name>
    <dbReference type="NCBI Taxonomy" id="76731"/>
    <lineage>
        <taxon>Bacteria</taxon>
        <taxon>Pseudomonadati</taxon>
        <taxon>Pseudomonadota</taxon>
        <taxon>Betaproteobacteria</taxon>
        <taxon>Burkholderiales</taxon>
        <taxon>Sphaerotilaceae</taxon>
        <taxon>Roseateles</taxon>
    </lineage>
</organism>
<gene>
    <name evidence="6" type="ORF">DI603_09815</name>
</gene>
<keyword evidence="2" id="KW-0805">Transcription regulation</keyword>
<dbReference type="Pfam" id="PF00126">
    <property type="entry name" value="HTH_1"/>
    <property type="match status" value="1"/>
</dbReference>
<dbReference type="PANTHER" id="PTHR30346:SF30">
    <property type="entry name" value="SMALL NEUTRAL PROTEASE REGULATORY PROTEIN"/>
    <property type="match status" value="1"/>
</dbReference>
<dbReference type="InterPro" id="IPR000847">
    <property type="entry name" value="LysR_HTH_N"/>
</dbReference>
<dbReference type="SUPFAM" id="SSF46785">
    <property type="entry name" value="Winged helix' DNA-binding domain"/>
    <property type="match status" value="1"/>
</dbReference>
<evidence type="ECO:0000256" key="3">
    <source>
        <dbReference type="ARBA" id="ARBA00023125"/>
    </source>
</evidence>
<reference evidence="6 7" key="1">
    <citation type="submission" date="2017-08" db="EMBL/GenBank/DDBJ databases">
        <title>Infants hospitalized years apart are colonized by the same room-sourced microbial strains.</title>
        <authorList>
            <person name="Brooks B."/>
            <person name="Olm M.R."/>
            <person name="Firek B.A."/>
            <person name="Baker R."/>
            <person name="Thomas B.C."/>
            <person name="Morowitz M.J."/>
            <person name="Banfield J.F."/>
        </authorList>
    </citation>
    <scope>NUCLEOTIDE SEQUENCE [LARGE SCALE GENOMIC DNA]</scope>
    <source>
        <strain evidence="6">S2_012_000_R2_81</strain>
    </source>
</reference>
<sequence length="301" mass="32671">MDLRQLRYFLTVAETGHITRAAERLGMQQPPLSQQIKALEAQLGLSLFDRHPRGVDLTEAGRLLQPEARALVQAAEALQQRMALFAAGQRGPLALGFTSSAAAHAFVPRVLSACRREHPDIALELSECNAAELTEALQAGRLHFGFLRVPVARPEGLDFETLFDEPVLLVLPLDHPLAAAGEAPVSLSSLRRERFILVRRPGAPGLYAELLQRCREAGFEPQIAAEVPRMLTNLNLVAAGAGISVVPASMRGVHAHALVYRELDAAARLRAPMTMVWRRNGLPGPTATLLALVRRLAAEPA</sequence>
<dbReference type="PROSITE" id="PS50931">
    <property type="entry name" value="HTH_LYSR"/>
    <property type="match status" value="1"/>
</dbReference>
<keyword evidence="3" id="KW-0238">DNA-binding</keyword>
<dbReference type="Proteomes" id="UP000249633">
    <property type="component" value="Unassembled WGS sequence"/>
</dbReference>
<dbReference type="SUPFAM" id="SSF53850">
    <property type="entry name" value="Periplasmic binding protein-like II"/>
    <property type="match status" value="1"/>
</dbReference>
<keyword evidence="4" id="KW-0804">Transcription</keyword>
<dbReference type="InterPro" id="IPR036390">
    <property type="entry name" value="WH_DNA-bd_sf"/>
</dbReference>
<evidence type="ECO:0000256" key="2">
    <source>
        <dbReference type="ARBA" id="ARBA00023015"/>
    </source>
</evidence>
<dbReference type="PRINTS" id="PR00039">
    <property type="entry name" value="HTHLYSR"/>
</dbReference>
<name>A0A2W5FTS9_9BURK</name>
<protein>
    <submittedName>
        <fullName evidence="6">LysR family transcriptional regulator</fullName>
    </submittedName>
</protein>
<comment type="similarity">
    <text evidence="1">Belongs to the LysR transcriptional regulatory family.</text>
</comment>
<dbReference type="Pfam" id="PF03466">
    <property type="entry name" value="LysR_substrate"/>
    <property type="match status" value="1"/>
</dbReference>
<dbReference type="EMBL" id="QFOD01000007">
    <property type="protein sequence ID" value="PZP32959.1"/>
    <property type="molecule type" value="Genomic_DNA"/>
</dbReference>
<accession>A0A2W5FTS9</accession>
<evidence type="ECO:0000256" key="4">
    <source>
        <dbReference type="ARBA" id="ARBA00023163"/>
    </source>
</evidence>
<dbReference type="CDD" id="cd08451">
    <property type="entry name" value="PBP2_BudR"/>
    <property type="match status" value="1"/>
</dbReference>
<dbReference type="InterPro" id="IPR005119">
    <property type="entry name" value="LysR_subst-bd"/>
</dbReference>
<feature type="domain" description="HTH lysR-type" evidence="5">
    <location>
        <begin position="1"/>
        <end position="58"/>
    </location>
</feature>
<dbReference type="GO" id="GO:0003677">
    <property type="term" value="F:DNA binding"/>
    <property type="evidence" value="ECO:0007669"/>
    <property type="project" value="UniProtKB-KW"/>
</dbReference>
<evidence type="ECO:0000313" key="7">
    <source>
        <dbReference type="Proteomes" id="UP000249633"/>
    </source>
</evidence>
<dbReference type="GO" id="GO:0003700">
    <property type="term" value="F:DNA-binding transcription factor activity"/>
    <property type="evidence" value="ECO:0007669"/>
    <property type="project" value="InterPro"/>
</dbReference>
<dbReference type="Gene3D" id="1.10.10.10">
    <property type="entry name" value="Winged helix-like DNA-binding domain superfamily/Winged helix DNA-binding domain"/>
    <property type="match status" value="1"/>
</dbReference>
<dbReference type="Gene3D" id="3.40.190.10">
    <property type="entry name" value="Periplasmic binding protein-like II"/>
    <property type="match status" value="2"/>
</dbReference>
<dbReference type="GO" id="GO:0032993">
    <property type="term" value="C:protein-DNA complex"/>
    <property type="evidence" value="ECO:0007669"/>
    <property type="project" value="TreeGrafter"/>
</dbReference>
<proteinExistence type="inferred from homology"/>
<dbReference type="InterPro" id="IPR036388">
    <property type="entry name" value="WH-like_DNA-bd_sf"/>
</dbReference>
<dbReference type="AlphaFoldDB" id="A0A2W5FTS9"/>
<evidence type="ECO:0000256" key="1">
    <source>
        <dbReference type="ARBA" id="ARBA00009437"/>
    </source>
</evidence>
<dbReference type="FunFam" id="1.10.10.10:FF:000001">
    <property type="entry name" value="LysR family transcriptional regulator"/>
    <property type="match status" value="1"/>
</dbReference>
<dbReference type="PANTHER" id="PTHR30346">
    <property type="entry name" value="TRANSCRIPTIONAL DUAL REGULATOR HCAR-RELATED"/>
    <property type="match status" value="1"/>
</dbReference>
<comment type="caution">
    <text evidence="6">The sequence shown here is derived from an EMBL/GenBank/DDBJ whole genome shotgun (WGS) entry which is preliminary data.</text>
</comment>